<reference evidence="1" key="2">
    <citation type="journal article" date="2015" name="Fish Shellfish Immunol.">
        <title>Early steps in the European eel (Anguilla anguilla)-Vibrio vulnificus interaction in the gills: Role of the RtxA13 toxin.</title>
        <authorList>
            <person name="Callol A."/>
            <person name="Pajuelo D."/>
            <person name="Ebbesson L."/>
            <person name="Teles M."/>
            <person name="MacKenzie S."/>
            <person name="Amaro C."/>
        </authorList>
    </citation>
    <scope>NUCLEOTIDE SEQUENCE</scope>
</reference>
<sequence length="25" mass="3036">MLFTQHVISKLKWTKRCKNSALTWD</sequence>
<organism evidence="1">
    <name type="scientific">Anguilla anguilla</name>
    <name type="common">European freshwater eel</name>
    <name type="synonym">Muraena anguilla</name>
    <dbReference type="NCBI Taxonomy" id="7936"/>
    <lineage>
        <taxon>Eukaryota</taxon>
        <taxon>Metazoa</taxon>
        <taxon>Chordata</taxon>
        <taxon>Craniata</taxon>
        <taxon>Vertebrata</taxon>
        <taxon>Euteleostomi</taxon>
        <taxon>Actinopterygii</taxon>
        <taxon>Neopterygii</taxon>
        <taxon>Teleostei</taxon>
        <taxon>Anguilliformes</taxon>
        <taxon>Anguillidae</taxon>
        <taxon>Anguilla</taxon>
    </lineage>
</organism>
<protein>
    <submittedName>
        <fullName evidence="1">Uncharacterized protein</fullName>
    </submittedName>
</protein>
<name>A0A0E9SA06_ANGAN</name>
<evidence type="ECO:0000313" key="1">
    <source>
        <dbReference type="EMBL" id="JAH38062.1"/>
    </source>
</evidence>
<proteinExistence type="predicted"/>
<reference evidence="1" key="1">
    <citation type="submission" date="2014-11" db="EMBL/GenBank/DDBJ databases">
        <authorList>
            <person name="Amaro Gonzalez C."/>
        </authorList>
    </citation>
    <scope>NUCLEOTIDE SEQUENCE</scope>
</reference>
<dbReference type="AlphaFoldDB" id="A0A0E9SA06"/>
<accession>A0A0E9SA06</accession>
<dbReference type="EMBL" id="GBXM01070515">
    <property type="protein sequence ID" value="JAH38062.1"/>
    <property type="molecule type" value="Transcribed_RNA"/>
</dbReference>